<dbReference type="Pfam" id="PF03732">
    <property type="entry name" value="Retrotrans_gag"/>
    <property type="match status" value="1"/>
</dbReference>
<proteinExistence type="predicted"/>
<keyword evidence="4" id="KW-1185">Reference proteome</keyword>
<evidence type="ECO:0000313" key="4">
    <source>
        <dbReference type="Proteomes" id="UP000077755"/>
    </source>
</evidence>
<dbReference type="Proteomes" id="UP000077755">
    <property type="component" value="Chromosome 5"/>
</dbReference>
<evidence type="ECO:0000259" key="2">
    <source>
        <dbReference type="Pfam" id="PF03732"/>
    </source>
</evidence>
<gene>
    <name evidence="3" type="ORF">DCAR_0520075</name>
</gene>
<dbReference type="InterPro" id="IPR005162">
    <property type="entry name" value="Retrotrans_gag_dom"/>
</dbReference>
<evidence type="ECO:0000313" key="3">
    <source>
        <dbReference type="EMBL" id="WOH00701.1"/>
    </source>
</evidence>
<dbReference type="AlphaFoldDB" id="A0AAF0X2N8"/>
<reference evidence="3" key="1">
    <citation type="journal article" date="2016" name="Nat. Genet.">
        <title>A high-quality carrot genome assembly provides new insights into carotenoid accumulation and asterid genome evolution.</title>
        <authorList>
            <person name="Iorizzo M."/>
            <person name="Ellison S."/>
            <person name="Senalik D."/>
            <person name="Zeng P."/>
            <person name="Satapoomin P."/>
            <person name="Huang J."/>
            <person name="Bowman M."/>
            <person name="Iovene M."/>
            <person name="Sanseverino W."/>
            <person name="Cavagnaro P."/>
            <person name="Yildiz M."/>
            <person name="Macko-Podgorni A."/>
            <person name="Moranska E."/>
            <person name="Grzebelus E."/>
            <person name="Grzebelus D."/>
            <person name="Ashrafi H."/>
            <person name="Zheng Z."/>
            <person name="Cheng S."/>
            <person name="Spooner D."/>
            <person name="Van Deynze A."/>
            <person name="Simon P."/>
        </authorList>
    </citation>
    <scope>NUCLEOTIDE SEQUENCE</scope>
    <source>
        <tissue evidence="3">Leaf</tissue>
    </source>
</reference>
<feature type="domain" description="Retrotransposon gag" evidence="2">
    <location>
        <begin position="95"/>
        <end position="190"/>
    </location>
</feature>
<organism evidence="3 4">
    <name type="scientific">Daucus carota subsp. sativus</name>
    <name type="common">Carrot</name>
    <dbReference type="NCBI Taxonomy" id="79200"/>
    <lineage>
        <taxon>Eukaryota</taxon>
        <taxon>Viridiplantae</taxon>
        <taxon>Streptophyta</taxon>
        <taxon>Embryophyta</taxon>
        <taxon>Tracheophyta</taxon>
        <taxon>Spermatophyta</taxon>
        <taxon>Magnoliopsida</taxon>
        <taxon>eudicotyledons</taxon>
        <taxon>Gunneridae</taxon>
        <taxon>Pentapetalae</taxon>
        <taxon>asterids</taxon>
        <taxon>campanulids</taxon>
        <taxon>Apiales</taxon>
        <taxon>Apiaceae</taxon>
        <taxon>Apioideae</taxon>
        <taxon>Scandiceae</taxon>
        <taxon>Daucinae</taxon>
        <taxon>Daucus</taxon>
        <taxon>Daucus sect. Daucus</taxon>
    </lineage>
</organism>
<evidence type="ECO:0000256" key="1">
    <source>
        <dbReference type="SAM" id="MobiDB-lite"/>
    </source>
</evidence>
<reference evidence="3" key="2">
    <citation type="submission" date="2022-03" db="EMBL/GenBank/DDBJ databases">
        <title>Draft title - Genomic analysis of global carrot germplasm unveils the trajectory of domestication and the origin of high carotenoid orange carrot.</title>
        <authorList>
            <person name="Iorizzo M."/>
            <person name="Ellison S."/>
            <person name="Senalik D."/>
            <person name="Macko-Podgorni A."/>
            <person name="Grzebelus D."/>
            <person name="Bostan H."/>
            <person name="Rolling W."/>
            <person name="Curaba J."/>
            <person name="Simon P."/>
        </authorList>
    </citation>
    <scope>NUCLEOTIDE SEQUENCE</scope>
    <source>
        <tissue evidence="3">Leaf</tissue>
    </source>
</reference>
<dbReference type="PANTHER" id="PTHR34482:SF36">
    <property type="entry name" value="RETROTRANSPOSON GAG DOMAIN-CONTAINING PROTEIN"/>
    <property type="match status" value="1"/>
</dbReference>
<sequence length="240" mass="27656">MASEGTARANTGSSEAGEPITAQQMMELLRTQAAAFAAQQPQQPIEPVVTFKMFQSMHPPEFKGTADPIEARNWLKEIEKAFELVRVGNEQKTGFVSYFLKGEANYWWDSRKVVEGTGTVTWERFTELFLEKYFPTYMQDQMEVKFLELKHGNMSVADYEAKFTELSRFVPDYVDTEGKRAKRFQQGLKPWIRSRVAMFELKDYTVVVQKAMIIEGESDFSQKEKEGKKRKMEASEGSQH</sequence>
<accession>A0AAF0X2N8</accession>
<dbReference type="PANTHER" id="PTHR34482">
    <property type="entry name" value="DNA DAMAGE-INDUCIBLE PROTEIN 1-LIKE"/>
    <property type="match status" value="1"/>
</dbReference>
<dbReference type="EMBL" id="CP093347">
    <property type="protein sequence ID" value="WOH00701.1"/>
    <property type="molecule type" value="Genomic_DNA"/>
</dbReference>
<feature type="region of interest" description="Disordered" evidence="1">
    <location>
        <begin position="219"/>
        <end position="240"/>
    </location>
</feature>
<dbReference type="KEGG" id="dcr:108221465"/>
<name>A0AAF0X2N8_DAUCS</name>
<protein>
    <recommendedName>
        <fullName evidence="2">Retrotransposon gag domain-containing protein</fullName>
    </recommendedName>
</protein>